<organism evidence="4 5">
    <name type="scientific">Janthinobacterium fluminis</name>
    <dbReference type="NCBI Taxonomy" id="2987524"/>
    <lineage>
        <taxon>Bacteria</taxon>
        <taxon>Pseudomonadati</taxon>
        <taxon>Pseudomonadota</taxon>
        <taxon>Betaproteobacteria</taxon>
        <taxon>Burkholderiales</taxon>
        <taxon>Oxalobacteraceae</taxon>
        <taxon>Janthinobacterium</taxon>
    </lineage>
</organism>
<evidence type="ECO:0000256" key="3">
    <source>
        <dbReference type="SAM" id="SignalP"/>
    </source>
</evidence>
<gene>
    <name evidence="4" type="ORF">OIK44_06540</name>
</gene>
<keyword evidence="1" id="KW-0175">Coiled coil</keyword>
<accession>A0ABT5JXE3</accession>
<evidence type="ECO:0000313" key="5">
    <source>
        <dbReference type="Proteomes" id="UP001221208"/>
    </source>
</evidence>
<protein>
    <submittedName>
        <fullName evidence="4">DUF4124 domain-containing protein</fullName>
    </submittedName>
</protein>
<name>A0ABT5JXE3_9BURK</name>
<feature type="compositionally biased region" description="Basic and acidic residues" evidence="2">
    <location>
        <begin position="85"/>
        <end position="97"/>
    </location>
</feature>
<evidence type="ECO:0000256" key="2">
    <source>
        <dbReference type="SAM" id="MobiDB-lite"/>
    </source>
</evidence>
<comment type="caution">
    <text evidence="4">The sequence shown here is derived from an EMBL/GenBank/DDBJ whole genome shotgun (WGS) entry which is preliminary data.</text>
</comment>
<evidence type="ECO:0000313" key="4">
    <source>
        <dbReference type="EMBL" id="MDC8757244.1"/>
    </source>
</evidence>
<keyword evidence="5" id="KW-1185">Reference proteome</keyword>
<feature type="signal peptide" evidence="3">
    <location>
        <begin position="1"/>
        <end position="21"/>
    </location>
</feature>
<proteinExistence type="predicted"/>
<sequence length="167" mass="18040">MHKIAALAAALALGAGAHARADGQIFLCVDANGHKELTDQNRKGNCKLLDLPGAIAAPPKRAAPAPAAAAPRAAAPAPVTPADFPKVESGEQRARDNDRRQILLDELKAEEHKLAALRLEYKGGEPERNGNERNYAKYQERVAQMKDNIGRAEKNVEALKREIANIR</sequence>
<dbReference type="EMBL" id="JAQQXR010000002">
    <property type="protein sequence ID" value="MDC8757244.1"/>
    <property type="molecule type" value="Genomic_DNA"/>
</dbReference>
<feature type="chain" id="PRO_5047176873" evidence="3">
    <location>
        <begin position="22"/>
        <end position="167"/>
    </location>
</feature>
<feature type="coiled-coil region" evidence="1">
    <location>
        <begin position="100"/>
        <end position="162"/>
    </location>
</feature>
<feature type="region of interest" description="Disordered" evidence="2">
    <location>
        <begin position="58"/>
        <end position="97"/>
    </location>
</feature>
<dbReference type="Proteomes" id="UP001221208">
    <property type="component" value="Unassembled WGS sequence"/>
</dbReference>
<reference evidence="4 5" key="1">
    <citation type="submission" date="2022-10" db="EMBL/GenBank/DDBJ databases">
        <title>Janthinobacterium sp. hw3 Genome sequencing.</title>
        <authorList>
            <person name="Park S."/>
        </authorList>
    </citation>
    <scope>NUCLEOTIDE SEQUENCE [LARGE SCALE GENOMIC DNA]</scope>
    <source>
        <strain evidence="5">hw3</strain>
    </source>
</reference>
<keyword evidence="3" id="KW-0732">Signal</keyword>
<feature type="compositionally biased region" description="Low complexity" evidence="2">
    <location>
        <begin position="58"/>
        <end position="82"/>
    </location>
</feature>
<dbReference type="RefSeq" id="WP_273669927.1">
    <property type="nucleotide sequence ID" value="NZ_JAQQXR010000002.1"/>
</dbReference>
<evidence type="ECO:0000256" key="1">
    <source>
        <dbReference type="SAM" id="Coils"/>
    </source>
</evidence>